<dbReference type="EMBL" id="KY417925">
    <property type="protein sequence ID" value="APU92934.1"/>
    <property type="molecule type" value="Genomic_DNA"/>
</dbReference>
<organism evidence="1 2">
    <name type="scientific">Ochrobactrum phage POI1126</name>
    <dbReference type="NCBI Taxonomy" id="1932118"/>
    <lineage>
        <taxon>Viruses</taxon>
        <taxon>Duplodnaviria</taxon>
        <taxon>Heunggongvirae</taxon>
        <taxon>Uroviricota</taxon>
        <taxon>Caudoviricetes</taxon>
        <taxon>Namazuvirus</taxon>
        <taxon>Namazuvirus POI1126</taxon>
    </lineage>
</organism>
<keyword evidence="2" id="KW-1185">Reference proteome</keyword>
<evidence type="ECO:0000313" key="1">
    <source>
        <dbReference type="EMBL" id="APU92934.1"/>
    </source>
</evidence>
<accession>A0A240F4R1</accession>
<name>A0A240F4R1_9CAUD</name>
<dbReference type="Proteomes" id="UP000221249">
    <property type="component" value="Segment"/>
</dbReference>
<evidence type="ECO:0000313" key="2">
    <source>
        <dbReference type="Proteomes" id="UP000221249"/>
    </source>
</evidence>
<protein>
    <submittedName>
        <fullName evidence="1">Uncharacterized protein</fullName>
    </submittedName>
</protein>
<sequence>MLALTVGIGKAVQIGEAAVVKVEDKQGRAVKLVFATDIYPIRILDDGVIPPRFTRGITGRPRPY</sequence>
<gene>
    <name evidence="1" type="ORF">POI1126_06</name>
</gene>
<reference evidence="1 2" key="1">
    <citation type="journal article" date="2017" name="Front. Microbiol.">
        <title>Prevalence, Host Range, and Comparative Genomic Analysis of Temperate Ochrobactrum Phages.</title>
        <authorList>
            <person name="Jackel C."/>
            <person name="Hertwig S."/>
            <person name="Scholz H.C."/>
            <person name="Nockler K."/>
            <person name="Reetz J."/>
            <person name="Hammerl J.A."/>
        </authorList>
    </citation>
    <scope>NUCLEOTIDE SEQUENCE [LARGE SCALE GENOMIC DNA]</scope>
</reference>
<proteinExistence type="predicted"/>